<feature type="compositionally biased region" description="Polar residues" evidence="3">
    <location>
        <begin position="1"/>
        <end position="21"/>
    </location>
</feature>
<dbReference type="Pfam" id="PF00545">
    <property type="entry name" value="Ribonuclease"/>
    <property type="match status" value="1"/>
</dbReference>
<dbReference type="Proteomes" id="UP000254866">
    <property type="component" value="Unassembled WGS sequence"/>
</dbReference>
<feature type="region of interest" description="Disordered" evidence="3">
    <location>
        <begin position="181"/>
        <end position="230"/>
    </location>
</feature>
<protein>
    <submittedName>
        <fullName evidence="4">Uncharacterized protein</fullName>
    </submittedName>
</protein>
<dbReference type="GO" id="GO:0004521">
    <property type="term" value="F:RNA endonuclease activity"/>
    <property type="evidence" value="ECO:0007669"/>
    <property type="project" value="InterPro"/>
</dbReference>
<reference evidence="4 5" key="1">
    <citation type="journal article" date="2018" name="IMA Fungus">
        <title>IMA Genome-F 9: Draft genome sequence of Annulohypoxylon stygium, Aspergillus mulundensis, Berkeleyomyces basicola (syn. Thielaviopsis basicola), Ceratocystis smalleyi, two Cercospora beticola strains, Coleophoma cylindrospora, Fusarium fracticaudum, Phialophora cf. hyalina, and Morchella septimelata.</title>
        <authorList>
            <person name="Wingfield B.D."/>
            <person name="Bills G.F."/>
            <person name="Dong Y."/>
            <person name="Huang W."/>
            <person name="Nel W.J."/>
            <person name="Swalarsk-Parry B.S."/>
            <person name="Vaghefi N."/>
            <person name="Wilken P.M."/>
            <person name="An Z."/>
            <person name="de Beer Z.W."/>
            <person name="De Vos L."/>
            <person name="Chen L."/>
            <person name="Duong T.A."/>
            <person name="Gao Y."/>
            <person name="Hammerbacher A."/>
            <person name="Kikkert J.R."/>
            <person name="Li Y."/>
            <person name="Li H."/>
            <person name="Li K."/>
            <person name="Li Q."/>
            <person name="Liu X."/>
            <person name="Ma X."/>
            <person name="Naidoo K."/>
            <person name="Pethybridge S.J."/>
            <person name="Sun J."/>
            <person name="Steenkamp E.T."/>
            <person name="van der Nest M.A."/>
            <person name="van Wyk S."/>
            <person name="Wingfield M.J."/>
            <person name="Xiong C."/>
            <person name="Yue Q."/>
            <person name="Zhang X."/>
        </authorList>
    </citation>
    <scope>NUCLEOTIDE SEQUENCE [LARGE SCALE GENOMIC DNA]</scope>
    <source>
        <strain evidence="4 5">BP 5553</strain>
    </source>
</reference>
<dbReference type="InterPro" id="IPR000026">
    <property type="entry name" value="N1-like"/>
</dbReference>
<keyword evidence="5" id="KW-1185">Reference proteome</keyword>
<evidence type="ECO:0000256" key="3">
    <source>
        <dbReference type="SAM" id="MobiDB-lite"/>
    </source>
</evidence>
<feature type="compositionally biased region" description="Low complexity" evidence="3">
    <location>
        <begin position="80"/>
        <end position="93"/>
    </location>
</feature>
<feature type="compositionally biased region" description="Polar residues" evidence="3">
    <location>
        <begin position="62"/>
        <end position="78"/>
    </location>
</feature>
<evidence type="ECO:0000256" key="1">
    <source>
        <dbReference type="ARBA" id="ARBA00022722"/>
    </source>
</evidence>
<comment type="caution">
    <text evidence="4">The sequence shown here is derived from an EMBL/GenBank/DDBJ whole genome shotgun (WGS) entry which is preliminary data.</text>
</comment>
<dbReference type="GO" id="GO:0003723">
    <property type="term" value="F:RNA binding"/>
    <property type="evidence" value="ECO:0007669"/>
    <property type="project" value="InterPro"/>
</dbReference>
<name>A0A370TSG1_9HELO</name>
<organism evidence="4 5">
    <name type="scientific">Venustampulla echinocandica</name>
    <dbReference type="NCBI Taxonomy" id="2656787"/>
    <lineage>
        <taxon>Eukaryota</taxon>
        <taxon>Fungi</taxon>
        <taxon>Dikarya</taxon>
        <taxon>Ascomycota</taxon>
        <taxon>Pezizomycotina</taxon>
        <taxon>Leotiomycetes</taxon>
        <taxon>Helotiales</taxon>
        <taxon>Pleuroascaceae</taxon>
        <taxon>Venustampulla</taxon>
    </lineage>
</organism>
<proteinExistence type="predicted"/>
<dbReference type="Gene3D" id="3.10.450.30">
    <property type="entry name" value="Microbial ribonucleases"/>
    <property type="match status" value="1"/>
</dbReference>
<dbReference type="GeneID" id="43595660"/>
<dbReference type="AlphaFoldDB" id="A0A370TSG1"/>
<keyword evidence="1" id="KW-0540">Nuclease</keyword>
<dbReference type="EMBL" id="NPIC01000002">
    <property type="protein sequence ID" value="RDL38471.1"/>
    <property type="molecule type" value="Genomic_DNA"/>
</dbReference>
<evidence type="ECO:0000313" key="5">
    <source>
        <dbReference type="Proteomes" id="UP000254866"/>
    </source>
</evidence>
<feature type="compositionally biased region" description="Polar residues" evidence="3">
    <location>
        <begin position="94"/>
        <end position="104"/>
    </location>
</feature>
<sequence length="230" mass="24992">MGSSNPPWSGSSTPTIANPQSARGERGELPRRNAYRGRSSTSSANPQSPPEDAWSDYPTPAESISTPFSGTFSTTAEGVSSPSSSADTSSHYSCTNLSDNNTNRRIPAQHVRNTVAHARKTTSNGGMSAREYPHNFQNTEKLNTGIPLPIMEFPIEGPDEPYYTSGNLTSSEARAMYNETANESPVGVVYHDPTKGRDNKRNMSLAPYRPSTKKDKTNKEDQDEASLEVD</sequence>
<dbReference type="RefSeq" id="XP_031871127.1">
    <property type="nucleotide sequence ID" value="XM_032011434.1"/>
</dbReference>
<evidence type="ECO:0000256" key="2">
    <source>
        <dbReference type="ARBA" id="ARBA00022801"/>
    </source>
</evidence>
<evidence type="ECO:0000313" key="4">
    <source>
        <dbReference type="EMBL" id="RDL38471.1"/>
    </source>
</evidence>
<gene>
    <name evidence="4" type="ORF">BP5553_02811</name>
</gene>
<keyword evidence="2" id="KW-0378">Hydrolase</keyword>
<accession>A0A370TSG1</accession>
<feature type="compositionally biased region" description="Acidic residues" evidence="3">
    <location>
        <begin position="221"/>
        <end position="230"/>
    </location>
</feature>
<dbReference type="InterPro" id="IPR016191">
    <property type="entry name" value="Ribonuclease/ribotoxin"/>
</dbReference>
<dbReference type="SUPFAM" id="SSF53933">
    <property type="entry name" value="Microbial ribonucleases"/>
    <property type="match status" value="1"/>
</dbReference>
<feature type="region of interest" description="Disordered" evidence="3">
    <location>
        <begin position="1"/>
        <end position="105"/>
    </location>
</feature>
<feature type="compositionally biased region" description="Basic and acidic residues" evidence="3">
    <location>
        <begin position="192"/>
        <end position="201"/>
    </location>
</feature>
<dbReference type="GO" id="GO:0016787">
    <property type="term" value="F:hydrolase activity"/>
    <property type="evidence" value="ECO:0007669"/>
    <property type="project" value="UniProtKB-KW"/>
</dbReference>